<name>A0ABQ4ZEH5_9ASTR</name>
<feature type="coiled-coil region" evidence="1">
    <location>
        <begin position="280"/>
        <end position="314"/>
    </location>
</feature>
<feature type="compositionally biased region" description="Low complexity" evidence="2">
    <location>
        <begin position="166"/>
        <end position="177"/>
    </location>
</feature>
<comment type="caution">
    <text evidence="3">The sequence shown here is derived from an EMBL/GenBank/DDBJ whole genome shotgun (WGS) entry which is preliminary data.</text>
</comment>
<keyword evidence="1" id="KW-0175">Coiled coil</keyword>
<gene>
    <name evidence="3" type="ORF">Tco_0770066</name>
</gene>
<accession>A0ABQ4ZEH5</accession>
<evidence type="ECO:0000313" key="3">
    <source>
        <dbReference type="EMBL" id="GJS87430.1"/>
    </source>
</evidence>
<evidence type="ECO:0000256" key="1">
    <source>
        <dbReference type="SAM" id="Coils"/>
    </source>
</evidence>
<protein>
    <submittedName>
        <fullName evidence="3">Uncharacterized protein</fullName>
    </submittedName>
</protein>
<reference evidence="3" key="1">
    <citation type="journal article" date="2022" name="Int. J. Mol. Sci.">
        <title>Draft Genome of Tanacetum Coccineum: Genomic Comparison of Closely Related Tanacetum-Family Plants.</title>
        <authorList>
            <person name="Yamashiro T."/>
            <person name="Shiraishi A."/>
            <person name="Nakayama K."/>
            <person name="Satake H."/>
        </authorList>
    </citation>
    <scope>NUCLEOTIDE SEQUENCE</scope>
</reference>
<organism evidence="3 4">
    <name type="scientific">Tanacetum coccineum</name>
    <dbReference type="NCBI Taxonomy" id="301880"/>
    <lineage>
        <taxon>Eukaryota</taxon>
        <taxon>Viridiplantae</taxon>
        <taxon>Streptophyta</taxon>
        <taxon>Embryophyta</taxon>
        <taxon>Tracheophyta</taxon>
        <taxon>Spermatophyta</taxon>
        <taxon>Magnoliopsida</taxon>
        <taxon>eudicotyledons</taxon>
        <taxon>Gunneridae</taxon>
        <taxon>Pentapetalae</taxon>
        <taxon>asterids</taxon>
        <taxon>campanulids</taxon>
        <taxon>Asterales</taxon>
        <taxon>Asteraceae</taxon>
        <taxon>Asteroideae</taxon>
        <taxon>Anthemideae</taxon>
        <taxon>Anthemidinae</taxon>
        <taxon>Tanacetum</taxon>
    </lineage>
</organism>
<feature type="region of interest" description="Disordered" evidence="2">
    <location>
        <begin position="39"/>
        <end position="60"/>
    </location>
</feature>
<evidence type="ECO:0000256" key="2">
    <source>
        <dbReference type="SAM" id="MobiDB-lite"/>
    </source>
</evidence>
<feature type="region of interest" description="Disordered" evidence="2">
    <location>
        <begin position="162"/>
        <end position="188"/>
    </location>
</feature>
<keyword evidence="4" id="KW-1185">Reference proteome</keyword>
<dbReference type="Proteomes" id="UP001151760">
    <property type="component" value="Unassembled WGS sequence"/>
</dbReference>
<feature type="compositionally biased region" description="Gly residues" evidence="2">
    <location>
        <begin position="39"/>
        <end position="59"/>
    </location>
</feature>
<sequence length="320" mass="34855">MWGGRVDGGGGGAGWAGVGEEGGVSGVVGTVWVGRKGCGGPGWGGSGRRGGGGSGGRGGEWNLHEVNAKTRLEVLHTQFKKVFSSKGVNSSDYVYHLWQEDFKDYTGCQPETYKSDLLKYPDTLDKFIDNRVLKYGELRMKENEINSGQAVDANLVVTESSRIESENNSSENALSKSVNETQSRASNGPAESAIGLAIFVITFRVRGTIAVESINSIQVVGQSQTSSSRLRNDTTHAVDADIRPVNDQEPFAEGQHGQILNETSNKAKIKMEKDAFETINIELEHSVVKLLATNEQLNKENEHLKQTYKDLYDSIKKTRV</sequence>
<dbReference type="EMBL" id="BQNB010011197">
    <property type="protein sequence ID" value="GJS87430.1"/>
    <property type="molecule type" value="Genomic_DNA"/>
</dbReference>
<reference evidence="3" key="2">
    <citation type="submission" date="2022-01" db="EMBL/GenBank/DDBJ databases">
        <authorList>
            <person name="Yamashiro T."/>
            <person name="Shiraishi A."/>
            <person name="Satake H."/>
            <person name="Nakayama K."/>
        </authorList>
    </citation>
    <scope>NUCLEOTIDE SEQUENCE</scope>
</reference>
<proteinExistence type="predicted"/>
<evidence type="ECO:0000313" key="4">
    <source>
        <dbReference type="Proteomes" id="UP001151760"/>
    </source>
</evidence>